<dbReference type="InterPro" id="IPR002487">
    <property type="entry name" value="TF_Kbox"/>
</dbReference>
<protein>
    <submittedName>
        <fullName evidence="3">Transcription factor, K-box</fullName>
    </submittedName>
</protein>
<dbReference type="STRING" id="93759.A0A1R3JX55"/>
<accession>A0A1R3JX55</accession>
<feature type="domain" description="K-box" evidence="2">
    <location>
        <begin position="32"/>
        <end position="122"/>
    </location>
</feature>
<evidence type="ECO:0000256" key="1">
    <source>
        <dbReference type="SAM" id="MobiDB-lite"/>
    </source>
</evidence>
<sequence length="152" mass="17579">MGGMARMPPARSCKWIVHVDEEAAICNSVHEAAKSRHEHSDLWRENSLPEMVERHIEGQDIQQLNMTQLINLEKQLDSILRQTRNRKTQLMMDTVDALHEKENQLKQEKHVMENKIAAEMEVEDGEKDDEMNQDPHSDSNQTPLGKGLLQFL</sequence>
<dbReference type="GO" id="GO:0003700">
    <property type="term" value="F:DNA-binding transcription factor activity"/>
    <property type="evidence" value="ECO:0007669"/>
    <property type="project" value="InterPro"/>
</dbReference>
<reference evidence="4" key="1">
    <citation type="submission" date="2013-09" db="EMBL/GenBank/DDBJ databases">
        <title>Corchorus olitorius genome sequencing.</title>
        <authorList>
            <person name="Alam M."/>
            <person name="Haque M.S."/>
            <person name="Islam M.S."/>
            <person name="Emdad E.M."/>
            <person name="Islam M.M."/>
            <person name="Ahmed B."/>
            <person name="Halim A."/>
            <person name="Hossen Q.M.M."/>
            <person name="Hossain M.Z."/>
            <person name="Ahmed R."/>
            <person name="Khan M.M."/>
            <person name="Islam R."/>
            <person name="Rashid M.M."/>
            <person name="Khan S.A."/>
            <person name="Rahman M.S."/>
            <person name="Alam M."/>
            <person name="Yahiya A.S."/>
            <person name="Khan M.S."/>
            <person name="Azam M.S."/>
            <person name="Haque T."/>
            <person name="Lashkar M.Z.H."/>
            <person name="Akhand A.I."/>
            <person name="Morshed G."/>
            <person name="Roy S."/>
            <person name="Uddin K.S."/>
            <person name="Rabeya T."/>
            <person name="Hossain A.S."/>
            <person name="Chowdhury A."/>
            <person name="Snigdha A.R."/>
            <person name="Mortoza M.S."/>
            <person name="Matin S.A."/>
            <person name="Hoque S.M.E."/>
            <person name="Islam M.K."/>
            <person name="Roy D.K."/>
            <person name="Haider R."/>
            <person name="Moosa M.M."/>
            <person name="Elias S.M."/>
            <person name="Hasan A.M."/>
            <person name="Jahan S."/>
            <person name="Shafiuddin M."/>
            <person name="Mahmood N."/>
            <person name="Shommy N.S."/>
        </authorList>
    </citation>
    <scope>NUCLEOTIDE SEQUENCE [LARGE SCALE GENOMIC DNA]</scope>
    <source>
        <strain evidence="4">cv. O-4</strain>
    </source>
</reference>
<evidence type="ECO:0000259" key="2">
    <source>
        <dbReference type="PROSITE" id="PS51297"/>
    </source>
</evidence>
<gene>
    <name evidence="3" type="ORF">COLO4_13278</name>
</gene>
<dbReference type="EMBL" id="AWUE01015138">
    <property type="protein sequence ID" value="OMO99449.1"/>
    <property type="molecule type" value="Genomic_DNA"/>
</dbReference>
<evidence type="ECO:0000313" key="4">
    <source>
        <dbReference type="Proteomes" id="UP000187203"/>
    </source>
</evidence>
<dbReference type="AlphaFoldDB" id="A0A1R3JX55"/>
<name>A0A1R3JX55_9ROSI</name>
<dbReference type="GO" id="GO:0005634">
    <property type="term" value="C:nucleus"/>
    <property type="evidence" value="ECO:0007669"/>
    <property type="project" value="InterPro"/>
</dbReference>
<dbReference type="PROSITE" id="PS51297">
    <property type="entry name" value="K_BOX"/>
    <property type="match status" value="1"/>
</dbReference>
<organism evidence="3 4">
    <name type="scientific">Corchorus olitorius</name>
    <dbReference type="NCBI Taxonomy" id="93759"/>
    <lineage>
        <taxon>Eukaryota</taxon>
        <taxon>Viridiplantae</taxon>
        <taxon>Streptophyta</taxon>
        <taxon>Embryophyta</taxon>
        <taxon>Tracheophyta</taxon>
        <taxon>Spermatophyta</taxon>
        <taxon>Magnoliopsida</taxon>
        <taxon>eudicotyledons</taxon>
        <taxon>Gunneridae</taxon>
        <taxon>Pentapetalae</taxon>
        <taxon>rosids</taxon>
        <taxon>malvids</taxon>
        <taxon>Malvales</taxon>
        <taxon>Malvaceae</taxon>
        <taxon>Grewioideae</taxon>
        <taxon>Apeibeae</taxon>
        <taxon>Corchorus</taxon>
    </lineage>
</organism>
<feature type="region of interest" description="Disordered" evidence="1">
    <location>
        <begin position="118"/>
        <end position="152"/>
    </location>
</feature>
<comment type="caution">
    <text evidence="3">The sequence shown here is derived from an EMBL/GenBank/DDBJ whole genome shotgun (WGS) entry which is preliminary data.</text>
</comment>
<evidence type="ECO:0000313" key="3">
    <source>
        <dbReference type="EMBL" id="OMO99449.1"/>
    </source>
</evidence>
<feature type="compositionally biased region" description="Acidic residues" evidence="1">
    <location>
        <begin position="120"/>
        <end position="132"/>
    </location>
</feature>
<dbReference type="OrthoDB" id="1898716at2759"/>
<keyword evidence="4" id="KW-1185">Reference proteome</keyword>
<dbReference type="Pfam" id="PF01486">
    <property type="entry name" value="K-box"/>
    <property type="match status" value="1"/>
</dbReference>
<proteinExistence type="predicted"/>
<dbReference type="Proteomes" id="UP000187203">
    <property type="component" value="Unassembled WGS sequence"/>
</dbReference>